<reference evidence="3 4" key="1">
    <citation type="submission" date="2018-05" db="EMBL/GenBank/DDBJ databases">
        <title>Genomic Encyclopedia of Archaeal and Bacterial Type Strains, Phase II (KMG-II): from individual species to whole genera.</title>
        <authorList>
            <person name="Goeker M."/>
        </authorList>
    </citation>
    <scope>NUCLEOTIDE SEQUENCE [LARGE SCALE GENOMIC DNA]</scope>
    <source>
        <strain evidence="3 4">DSM 23514</strain>
    </source>
</reference>
<evidence type="ECO:0000313" key="2">
    <source>
        <dbReference type="EMBL" id="MBD1260630.1"/>
    </source>
</evidence>
<sequence>MSINDLKKHTVKVGSGSGCVFQPMDDEYTYILTAKHLFQNKNEETDELEYLSDGAEIPLTFLDFDGNKWNVHSETFTICFEENFFPHQNSDAAILKITYRAGFDNIHIRKKCPQNEFYLSGFPGRLSHQDTLGNTVATFAVTRFKQSGDFFDVAELSNHNLTRDEIQGCSGGGIMAVDGKSNVFITGIQSRMATNVDLSLGEIGFVPIRYYEDIVEIYNAAGKLVELLPVFLKSFVSLIGDTFQMGSAPIHKEEAALSDLLTAKAELIRQSDLTPLGLKSFMGDERLLVNCKDNVELRRKKVWTFWLELLVILNIAKDKLHNAEDLDALTQNIRFFYSNTDKDFLDEHLQDLWKVDYTDLADGGLVIFASNQKRQSAVTKGVLDLCDIVPNISSARREFAKVQNEAFASDAINIAETLDFPFDRFKYTNIATFKEDAALDLDEKFVDMKPVECYPLLKELYERLLP</sequence>
<organism evidence="3 4">
    <name type="scientific">Maribacter polysiphoniae</name>
    <dbReference type="NCBI Taxonomy" id="429344"/>
    <lineage>
        <taxon>Bacteria</taxon>
        <taxon>Pseudomonadati</taxon>
        <taxon>Bacteroidota</taxon>
        <taxon>Flavobacteriia</taxon>
        <taxon>Flavobacteriales</taxon>
        <taxon>Flavobacteriaceae</taxon>
        <taxon>Maribacter</taxon>
    </lineage>
</organism>
<evidence type="ECO:0000313" key="5">
    <source>
        <dbReference type="Proteomes" id="UP000651837"/>
    </source>
</evidence>
<dbReference type="OrthoDB" id="623545at2"/>
<evidence type="ECO:0000259" key="1">
    <source>
        <dbReference type="Pfam" id="PF20280"/>
    </source>
</evidence>
<dbReference type="EMBL" id="QGGQ01000003">
    <property type="protein sequence ID" value="PWK24241.1"/>
    <property type="molecule type" value="Genomic_DNA"/>
</dbReference>
<keyword evidence="5" id="KW-1185">Reference proteome</keyword>
<gene>
    <name evidence="2" type="ORF">HZY62_08525</name>
    <name evidence="3" type="ORF">LX92_01829</name>
</gene>
<evidence type="ECO:0000313" key="4">
    <source>
        <dbReference type="Proteomes" id="UP000245667"/>
    </source>
</evidence>
<evidence type="ECO:0000313" key="3">
    <source>
        <dbReference type="EMBL" id="PWK24241.1"/>
    </source>
</evidence>
<dbReference type="AlphaFoldDB" id="A0A316E1J1"/>
<protein>
    <recommendedName>
        <fullName evidence="1">ABC-three component systems C-terminal domain-containing protein</fullName>
    </recommendedName>
</protein>
<name>A0A316E1J1_9FLAO</name>
<comment type="caution">
    <text evidence="3">The sequence shown here is derived from an EMBL/GenBank/DDBJ whole genome shotgun (WGS) entry which is preliminary data.</text>
</comment>
<accession>A0A316E1J1</accession>
<dbReference type="InterPro" id="IPR046916">
    <property type="entry name" value="ABC-3C_CTD4"/>
</dbReference>
<dbReference type="SUPFAM" id="SSF50494">
    <property type="entry name" value="Trypsin-like serine proteases"/>
    <property type="match status" value="1"/>
</dbReference>
<reference evidence="2 5" key="2">
    <citation type="submission" date="2020-07" db="EMBL/GenBank/DDBJ databases">
        <title>The draft genome sequence of Maribacter polysiphoniae KCTC 22021.</title>
        <authorList>
            <person name="Mu L."/>
        </authorList>
    </citation>
    <scope>NUCLEOTIDE SEQUENCE [LARGE SCALE GENOMIC DNA]</scope>
    <source>
        <strain evidence="2 5">KCTC 22021</strain>
    </source>
</reference>
<proteinExistence type="predicted"/>
<dbReference type="Proteomes" id="UP000245667">
    <property type="component" value="Unassembled WGS sequence"/>
</dbReference>
<feature type="domain" description="ABC-three component systems C-terminal" evidence="1">
    <location>
        <begin position="205"/>
        <end position="434"/>
    </location>
</feature>
<dbReference type="InterPro" id="IPR009003">
    <property type="entry name" value="Peptidase_S1_PA"/>
</dbReference>
<dbReference type="EMBL" id="JACWLN010000003">
    <property type="protein sequence ID" value="MBD1260630.1"/>
    <property type="molecule type" value="Genomic_DNA"/>
</dbReference>
<dbReference type="Proteomes" id="UP000651837">
    <property type="component" value="Unassembled WGS sequence"/>
</dbReference>
<dbReference type="RefSeq" id="WP_109649974.1">
    <property type="nucleotide sequence ID" value="NZ_JACWLN010000003.1"/>
</dbReference>
<dbReference type="Pfam" id="PF20280">
    <property type="entry name" value="CTD4"/>
    <property type="match status" value="1"/>
</dbReference>